<accession>A0A371JNL6</accession>
<evidence type="ECO:0000313" key="1">
    <source>
        <dbReference type="EMBL" id="RDY58818.1"/>
    </source>
</evidence>
<proteinExistence type="predicted"/>
<reference evidence="1 2" key="1">
    <citation type="submission" date="2018-08" db="EMBL/GenBank/DDBJ databases">
        <title>Muricauda nanhaiensis sp. nov., isolated from seawater of the South China Sea.</title>
        <authorList>
            <person name="Dang Y."/>
        </authorList>
    </citation>
    <scope>NUCLEOTIDE SEQUENCE [LARGE SCALE GENOMIC DNA]</scope>
    <source>
        <strain evidence="1 2">SM1704</strain>
    </source>
</reference>
<sequence>MFLFFMIAGQRKNEVVAEVSQKNKDSLTIDFQLFNSLSIKICKELHQKWTVSKGLAQNIM</sequence>
<gene>
    <name evidence="1" type="ORF">DX873_14215</name>
</gene>
<dbReference type="Proteomes" id="UP000261828">
    <property type="component" value="Unassembled WGS sequence"/>
</dbReference>
<evidence type="ECO:0000313" key="2">
    <source>
        <dbReference type="Proteomes" id="UP000261828"/>
    </source>
</evidence>
<keyword evidence="2" id="KW-1185">Reference proteome</keyword>
<dbReference type="EMBL" id="QTJX01000003">
    <property type="protein sequence ID" value="RDY58818.1"/>
    <property type="molecule type" value="Genomic_DNA"/>
</dbReference>
<name>A0A371JNL6_9FLAO</name>
<comment type="caution">
    <text evidence="1">The sequence shown here is derived from an EMBL/GenBank/DDBJ whole genome shotgun (WGS) entry which is preliminary data.</text>
</comment>
<organism evidence="1 2">
    <name type="scientific">Flagellimonas nanhaiensis</name>
    <dbReference type="NCBI Taxonomy" id="2292706"/>
    <lineage>
        <taxon>Bacteria</taxon>
        <taxon>Pseudomonadati</taxon>
        <taxon>Bacteroidota</taxon>
        <taxon>Flavobacteriia</taxon>
        <taxon>Flavobacteriales</taxon>
        <taxon>Flavobacteriaceae</taxon>
        <taxon>Flagellimonas</taxon>
    </lineage>
</organism>
<protein>
    <submittedName>
        <fullName evidence="1">Uncharacterized protein</fullName>
    </submittedName>
</protein>
<dbReference type="AlphaFoldDB" id="A0A371JNL6"/>